<accession>A0ABV9TSA6</accession>
<organism evidence="2 3">
    <name type="scientific">Actinomadura gamaensis</name>
    <dbReference type="NCBI Taxonomy" id="1763541"/>
    <lineage>
        <taxon>Bacteria</taxon>
        <taxon>Bacillati</taxon>
        <taxon>Actinomycetota</taxon>
        <taxon>Actinomycetes</taxon>
        <taxon>Streptosporangiales</taxon>
        <taxon>Thermomonosporaceae</taxon>
        <taxon>Actinomadura</taxon>
    </lineage>
</organism>
<proteinExistence type="predicted"/>
<keyword evidence="3" id="KW-1185">Reference proteome</keyword>
<dbReference type="Proteomes" id="UP001595872">
    <property type="component" value="Unassembled WGS sequence"/>
</dbReference>
<evidence type="ECO:0000256" key="1">
    <source>
        <dbReference type="SAM" id="MobiDB-lite"/>
    </source>
</evidence>
<dbReference type="RefSeq" id="WP_378252606.1">
    <property type="nucleotide sequence ID" value="NZ_JBHSIT010000002.1"/>
</dbReference>
<evidence type="ECO:0000313" key="3">
    <source>
        <dbReference type="Proteomes" id="UP001595872"/>
    </source>
</evidence>
<protein>
    <submittedName>
        <fullName evidence="2">Uncharacterized protein</fullName>
    </submittedName>
</protein>
<comment type="caution">
    <text evidence="2">The sequence shown here is derived from an EMBL/GenBank/DDBJ whole genome shotgun (WGS) entry which is preliminary data.</text>
</comment>
<dbReference type="EMBL" id="JBHSIT010000002">
    <property type="protein sequence ID" value="MFC4906864.1"/>
    <property type="molecule type" value="Genomic_DNA"/>
</dbReference>
<evidence type="ECO:0000313" key="2">
    <source>
        <dbReference type="EMBL" id="MFC4906864.1"/>
    </source>
</evidence>
<feature type="compositionally biased region" description="Polar residues" evidence="1">
    <location>
        <begin position="16"/>
        <end position="29"/>
    </location>
</feature>
<feature type="region of interest" description="Disordered" evidence="1">
    <location>
        <begin position="1"/>
        <end position="29"/>
    </location>
</feature>
<reference evidence="3" key="1">
    <citation type="journal article" date="2019" name="Int. J. Syst. Evol. Microbiol.">
        <title>The Global Catalogue of Microorganisms (GCM) 10K type strain sequencing project: providing services to taxonomists for standard genome sequencing and annotation.</title>
        <authorList>
            <consortium name="The Broad Institute Genomics Platform"/>
            <consortium name="The Broad Institute Genome Sequencing Center for Infectious Disease"/>
            <person name="Wu L."/>
            <person name="Ma J."/>
        </authorList>
    </citation>
    <scope>NUCLEOTIDE SEQUENCE [LARGE SCALE GENOMIC DNA]</scope>
    <source>
        <strain evidence="3">KLKA75</strain>
    </source>
</reference>
<sequence>MDELRRPALVGRSSRDNTTAPMASRNISQLAWPITTSRRGCSDEWAARRETDGKTADPPTGEGAAAISGRVTCRLLGTGSGNTVAEVGTGGLLVGGEAEVDVRLGRCVGARW</sequence>
<gene>
    <name evidence="2" type="ORF">ACFPCY_06005</name>
</gene>
<feature type="compositionally biased region" description="Basic and acidic residues" evidence="1">
    <location>
        <begin position="41"/>
        <end position="55"/>
    </location>
</feature>
<name>A0ABV9TSA6_9ACTN</name>
<feature type="region of interest" description="Disordered" evidence="1">
    <location>
        <begin position="41"/>
        <end position="65"/>
    </location>
</feature>